<keyword evidence="7" id="KW-1185">Reference proteome</keyword>
<dbReference type="GO" id="GO:0005525">
    <property type="term" value="F:GTP binding"/>
    <property type="evidence" value="ECO:0007669"/>
    <property type="project" value="UniProtKB-UniRule"/>
</dbReference>
<feature type="binding site" evidence="3">
    <location>
        <position position="240"/>
    </location>
    <ligand>
        <name>Zn(2+)</name>
        <dbReference type="ChEBI" id="CHEBI:29105"/>
    </ligand>
</feature>
<dbReference type="GO" id="GO:0019843">
    <property type="term" value="F:rRNA binding"/>
    <property type="evidence" value="ECO:0007669"/>
    <property type="project" value="UniProtKB-KW"/>
</dbReference>
<dbReference type="Pfam" id="PF03193">
    <property type="entry name" value="RsgA_GTPase"/>
    <property type="match status" value="1"/>
</dbReference>
<feature type="domain" description="CP-type G" evidence="5">
    <location>
        <begin position="61"/>
        <end position="216"/>
    </location>
</feature>
<dbReference type="PROSITE" id="PS51721">
    <property type="entry name" value="G_CP"/>
    <property type="match status" value="1"/>
</dbReference>
<evidence type="ECO:0000256" key="2">
    <source>
        <dbReference type="ARBA" id="ARBA00023134"/>
    </source>
</evidence>
<dbReference type="PANTHER" id="PTHR32120:SF11">
    <property type="entry name" value="SMALL RIBOSOMAL SUBUNIT BIOGENESIS GTPASE RSGA 1, MITOCHONDRIAL-RELATED"/>
    <property type="match status" value="1"/>
</dbReference>
<dbReference type="Proteomes" id="UP000461880">
    <property type="component" value="Unassembled WGS sequence"/>
</dbReference>
<feature type="binding site" evidence="3">
    <location>
        <position position="253"/>
    </location>
    <ligand>
        <name>Zn(2+)</name>
        <dbReference type="ChEBI" id="CHEBI:29105"/>
    </ligand>
</feature>
<keyword evidence="3" id="KW-0694">RNA-binding</keyword>
<name>A0A7X2NQ93_9FIRM</name>
<dbReference type="NCBIfam" id="TIGR00157">
    <property type="entry name" value="ribosome small subunit-dependent GTPase A"/>
    <property type="match status" value="1"/>
</dbReference>
<dbReference type="GO" id="GO:0042274">
    <property type="term" value="P:ribosomal small subunit biogenesis"/>
    <property type="evidence" value="ECO:0007669"/>
    <property type="project" value="UniProtKB-UniRule"/>
</dbReference>
<evidence type="ECO:0000259" key="4">
    <source>
        <dbReference type="PROSITE" id="PS50936"/>
    </source>
</evidence>
<organism evidence="6 7">
    <name type="scientific">Stecheria intestinalis</name>
    <dbReference type="NCBI Taxonomy" id="2606630"/>
    <lineage>
        <taxon>Bacteria</taxon>
        <taxon>Bacillati</taxon>
        <taxon>Bacillota</taxon>
        <taxon>Erysipelotrichia</taxon>
        <taxon>Erysipelotrichales</taxon>
        <taxon>Erysipelotrichaceae</taxon>
        <taxon>Stecheria</taxon>
    </lineage>
</organism>
<reference evidence="6 7" key="1">
    <citation type="submission" date="2019-08" db="EMBL/GenBank/DDBJ databases">
        <title>In-depth cultivation of the pig gut microbiome towards novel bacterial diversity and tailored functional studies.</title>
        <authorList>
            <person name="Wylensek D."/>
            <person name="Hitch T.C.A."/>
            <person name="Clavel T."/>
        </authorList>
    </citation>
    <scope>NUCLEOTIDE SEQUENCE [LARGE SCALE GENOMIC DNA]</scope>
    <source>
        <strain evidence="6 7">Oil+RF-744-GAM-WT-6</strain>
    </source>
</reference>
<dbReference type="PROSITE" id="PS50936">
    <property type="entry name" value="ENGC_GTPASE"/>
    <property type="match status" value="1"/>
</dbReference>
<keyword evidence="3" id="KW-0963">Cytoplasm</keyword>
<dbReference type="RefSeq" id="WP_154502022.1">
    <property type="nucleotide sequence ID" value="NZ_VUMN01000001.1"/>
</dbReference>
<dbReference type="InterPro" id="IPR010914">
    <property type="entry name" value="RsgA_GTPase_dom"/>
</dbReference>
<feature type="binding site" evidence="3">
    <location>
        <position position="247"/>
    </location>
    <ligand>
        <name>Zn(2+)</name>
        <dbReference type="ChEBI" id="CHEBI:29105"/>
    </ligand>
</feature>
<dbReference type="GO" id="GO:0003924">
    <property type="term" value="F:GTPase activity"/>
    <property type="evidence" value="ECO:0007669"/>
    <property type="project" value="UniProtKB-UniRule"/>
</dbReference>
<dbReference type="Gene3D" id="3.40.50.300">
    <property type="entry name" value="P-loop containing nucleotide triphosphate hydrolases"/>
    <property type="match status" value="1"/>
</dbReference>
<keyword evidence="3" id="KW-0690">Ribosome biogenesis</keyword>
<keyword evidence="3" id="KW-0699">rRNA-binding</keyword>
<comment type="function">
    <text evidence="3">One of several proteins that assist in the late maturation steps of the functional core of the 30S ribosomal subunit. Helps release RbfA from mature subunits. May play a role in the assembly of ribosomal proteins into the subunit. Circularly permuted GTPase that catalyzes slow GTP hydrolysis, GTPase activity is stimulated by the 30S ribosomal subunit.</text>
</comment>
<keyword evidence="3" id="KW-0378">Hydrolase</keyword>
<comment type="caution">
    <text evidence="6">The sequence shown here is derived from an EMBL/GenBank/DDBJ whole genome shotgun (WGS) entry which is preliminary data.</text>
</comment>
<evidence type="ECO:0000256" key="3">
    <source>
        <dbReference type="HAMAP-Rule" id="MF_01820"/>
    </source>
</evidence>
<dbReference type="GO" id="GO:0005737">
    <property type="term" value="C:cytoplasm"/>
    <property type="evidence" value="ECO:0007669"/>
    <property type="project" value="UniProtKB-SubCell"/>
</dbReference>
<feature type="domain" description="EngC GTPase" evidence="4">
    <location>
        <begin position="70"/>
        <end position="214"/>
    </location>
</feature>
<dbReference type="InterPro" id="IPR027417">
    <property type="entry name" value="P-loop_NTPase"/>
</dbReference>
<keyword evidence="3" id="KW-0862">Zinc</keyword>
<dbReference type="GO" id="GO:0046872">
    <property type="term" value="F:metal ion binding"/>
    <property type="evidence" value="ECO:0007669"/>
    <property type="project" value="UniProtKB-KW"/>
</dbReference>
<feature type="binding site" evidence="3">
    <location>
        <begin position="110"/>
        <end position="113"/>
    </location>
    <ligand>
        <name>GTP</name>
        <dbReference type="ChEBI" id="CHEBI:37565"/>
    </ligand>
</feature>
<comment type="subunit">
    <text evidence="3">Monomer. Associates with 30S ribosomal subunit, binds 16S rRNA.</text>
</comment>
<evidence type="ECO:0000313" key="6">
    <source>
        <dbReference type="EMBL" id="MSS57346.1"/>
    </source>
</evidence>
<dbReference type="HAMAP" id="MF_01820">
    <property type="entry name" value="GTPase_RsgA"/>
    <property type="match status" value="1"/>
</dbReference>
<feature type="binding site" evidence="3">
    <location>
        <begin position="159"/>
        <end position="167"/>
    </location>
    <ligand>
        <name>GTP</name>
        <dbReference type="ChEBI" id="CHEBI:37565"/>
    </ligand>
</feature>
<keyword evidence="2 3" id="KW-0342">GTP-binding</keyword>
<evidence type="ECO:0000256" key="1">
    <source>
        <dbReference type="ARBA" id="ARBA00022741"/>
    </source>
</evidence>
<dbReference type="SUPFAM" id="SSF52540">
    <property type="entry name" value="P-loop containing nucleoside triphosphate hydrolases"/>
    <property type="match status" value="1"/>
</dbReference>
<sequence length="286" mass="31726">MRARIVRILSKDYTLQMEDGTRILAVAMGKVRLQDKPVIGDLVDAVCRDGVWGIESIEPRKNHLIRPRCANIDQALIVMSVKDPDFSCVLIDRLSFLIVNAGIEPLLCVTKCDLGITEETEARIREYEAGPMRVIRTQKDSLDPELGSILKDKVTVLTGQSGAGKSTLLNTLDPTFHLATQEISKALGRGKHTTRHSELHPVAGGLVADTPGFSSLDFSKMDETDLAESVLEFRPYLSKCRFNDCVHQNEPGCAVKEAVAAGKIPQVRYEDYLGVLEMIQDRKETY</sequence>
<dbReference type="PANTHER" id="PTHR32120">
    <property type="entry name" value="SMALL RIBOSOMAL SUBUNIT BIOGENESIS GTPASE RSGA"/>
    <property type="match status" value="1"/>
</dbReference>
<evidence type="ECO:0000313" key="7">
    <source>
        <dbReference type="Proteomes" id="UP000461880"/>
    </source>
</evidence>
<comment type="subcellular location">
    <subcellularLocation>
        <location evidence="3">Cytoplasm</location>
    </subcellularLocation>
</comment>
<protein>
    <recommendedName>
        <fullName evidence="3">Small ribosomal subunit biogenesis GTPase RsgA</fullName>
        <ecNumber evidence="3">3.6.1.-</ecNumber>
    </recommendedName>
</protein>
<dbReference type="InterPro" id="IPR030378">
    <property type="entry name" value="G_CP_dom"/>
</dbReference>
<comment type="similarity">
    <text evidence="3">Belongs to the TRAFAC class YlqF/YawG GTPase family. RsgA subfamily.</text>
</comment>
<comment type="cofactor">
    <cofactor evidence="3">
        <name>Zn(2+)</name>
        <dbReference type="ChEBI" id="CHEBI:29105"/>
    </cofactor>
    <text evidence="3">Binds 1 zinc ion per subunit.</text>
</comment>
<dbReference type="Gene3D" id="1.10.40.50">
    <property type="entry name" value="Probable gtpase engc, domain 3"/>
    <property type="match status" value="1"/>
</dbReference>
<gene>
    <name evidence="3 6" type="primary">rsgA</name>
    <name evidence="6" type="ORF">FYJ51_00275</name>
</gene>
<accession>A0A7X2NQ93</accession>
<dbReference type="InterPro" id="IPR004881">
    <property type="entry name" value="Ribosome_biogen_GTPase_RsgA"/>
</dbReference>
<dbReference type="EMBL" id="VUMN01000001">
    <property type="protein sequence ID" value="MSS57346.1"/>
    <property type="molecule type" value="Genomic_DNA"/>
</dbReference>
<evidence type="ECO:0000259" key="5">
    <source>
        <dbReference type="PROSITE" id="PS51721"/>
    </source>
</evidence>
<dbReference type="CDD" id="cd01854">
    <property type="entry name" value="YjeQ_EngC"/>
    <property type="match status" value="1"/>
</dbReference>
<keyword evidence="1 3" id="KW-0547">Nucleotide-binding</keyword>
<keyword evidence="3" id="KW-0479">Metal-binding</keyword>
<proteinExistence type="inferred from homology"/>
<feature type="binding site" evidence="3">
    <location>
        <position position="245"/>
    </location>
    <ligand>
        <name>Zn(2+)</name>
        <dbReference type="ChEBI" id="CHEBI:29105"/>
    </ligand>
</feature>
<dbReference type="AlphaFoldDB" id="A0A7X2NQ93"/>
<dbReference type="EC" id="3.6.1.-" evidence="3"/>